<dbReference type="EMBL" id="LR812941">
    <property type="protein sequence ID" value="CAC9452055.1"/>
    <property type="molecule type" value="Genomic_DNA"/>
</dbReference>
<organism evidence="5 6">
    <name type="scientific">Leishmania infantum</name>
    <dbReference type="NCBI Taxonomy" id="5671"/>
    <lineage>
        <taxon>Eukaryota</taxon>
        <taxon>Discoba</taxon>
        <taxon>Euglenozoa</taxon>
        <taxon>Kinetoplastea</taxon>
        <taxon>Metakinetoplastina</taxon>
        <taxon>Trypanosomatida</taxon>
        <taxon>Trypanosomatidae</taxon>
        <taxon>Leishmaniinae</taxon>
        <taxon>Leishmania</taxon>
    </lineage>
</organism>
<dbReference type="InterPro" id="IPR013128">
    <property type="entry name" value="Peptidase_C1A"/>
</dbReference>
<dbReference type="InterPro" id="IPR021981">
    <property type="entry name" value="DUF3586"/>
</dbReference>
<keyword evidence="2" id="KW-1015">Disulfide bond</keyword>
<dbReference type="Gene3D" id="3.90.70.10">
    <property type="entry name" value="Cysteine proteinases"/>
    <property type="match status" value="1"/>
</dbReference>
<feature type="domain" description="Peptidase C1A papain C-terminal" evidence="4">
    <location>
        <begin position="1"/>
        <end position="136"/>
    </location>
</feature>
<evidence type="ECO:0000256" key="1">
    <source>
        <dbReference type="ARBA" id="ARBA00008455"/>
    </source>
</evidence>
<dbReference type="InterPro" id="IPR038765">
    <property type="entry name" value="Papain-like_cys_pep_sf"/>
</dbReference>
<reference evidence="5" key="1">
    <citation type="submission" date="2020-06" db="EMBL/GenBank/DDBJ databases">
        <authorList>
            <person name="Gonzalez-de la Fuente S."/>
            <person name="Peiro-Pastor R."/>
            <person name="Rastrojo A."/>
            <person name="Moreno J."/>
            <person name="Carrasco-Ramiro F."/>
            <person name="Requena JM."/>
            <person name="Aguado B."/>
        </authorList>
    </citation>
    <scope>NUCLEOTIDE SEQUENCE</scope>
</reference>
<feature type="region of interest" description="Disordered" evidence="3">
    <location>
        <begin position="131"/>
        <end position="154"/>
    </location>
</feature>
<dbReference type="PROSITE" id="PS00640">
    <property type="entry name" value="THIOL_PROTEASE_ASN"/>
    <property type="match status" value="1"/>
</dbReference>
<dbReference type="CDD" id="cd02248">
    <property type="entry name" value="Peptidase_C1A"/>
    <property type="match status" value="1"/>
</dbReference>
<dbReference type="VEuPathDB" id="TriTrypDB:LINF_080014900"/>
<dbReference type="Pfam" id="PF00112">
    <property type="entry name" value="Peptidase_C1"/>
    <property type="match status" value="1"/>
</dbReference>
<dbReference type="InterPro" id="IPR025660">
    <property type="entry name" value="Pept_his_AS"/>
</dbReference>
<dbReference type="GO" id="GO:0006508">
    <property type="term" value="P:proteolysis"/>
    <property type="evidence" value="ECO:0007669"/>
    <property type="project" value="InterPro"/>
</dbReference>
<comment type="similarity">
    <text evidence="1">Belongs to the peptidase C1 family.</text>
</comment>
<dbReference type="Proteomes" id="UP000255414">
    <property type="component" value="Chromosome 8"/>
</dbReference>
<evidence type="ECO:0000256" key="2">
    <source>
        <dbReference type="ARBA" id="ARBA00023157"/>
    </source>
</evidence>
<dbReference type="SMART" id="SM00645">
    <property type="entry name" value="Pept_C1"/>
    <property type="match status" value="1"/>
</dbReference>
<evidence type="ECO:0000313" key="5">
    <source>
        <dbReference type="EMBL" id="CAC9452055.1"/>
    </source>
</evidence>
<dbReference type="AlphaFoldDB" id="A0A6L0WIV3"/>
<name>A0A6L0WIV3_LEIIN</name>
<proteinExistence type="inferred from homology"/>
<sequence>MYGIVFTEKSYPYTSGNGDVAECLNSSKLVPGAQIDGYVMIPSNETVMAAWLAENGPIAIAVDASSFMSYQSGVLTSCAGDALNHGVLLVGYNKTGGVPYWVIKNSWGEDWGEKGYVRVVMGRNACLLKEEPSSAHVPRSLTPGPGTESEERAPKRVTVEQMMCTDMYCREGCKKSLLTANVCYKNGGGGSSMTKCGPQKVLMCSYSNPHCFGPGLCLETPDGKCAPYFLGSIMNTCQYT</sequence>
<dbReference type="InterPro" id="IPR000668">
    <property type="entry name" value="Peptidase_C1A_C"/>
</dbReference>
<gene>
    <name evidence="5" type="ORF">LINF_080014900</name>
</gene>
<dbReference type="InterPro" id="IPR039417">
    <property type="entry name" value="Peptidase_C1A_papain-like"/>
</dbReference>
<dbReference type="InterPro" id="IPR025661">
    <property type="entry name" value="Pept_asp_AS"/>
</dbReference>
<dbReference type="Pfam" id="PF12131">
    <property type="entry name" value="DUF3586"/>
    <property type="match status" value="1"/>
</dbReference>
<dbReference type="SUPFAM" id="SSF54001">
    <property type="entry name" value="Cysteine proteinases"/>
    <property type="match status" value="1"/>
</dbReference>
<dbReference type="GO" id="GO:0004197">
    <property type="term" value="F:cysteine-type endopeptidase activity"/>
    <property type="evidence" value="ECO:0007669"/>
    <property type="project" value="InterPro"/>
</dbReference>
<protein>
    <submittedName>
        <fullName evidence="5">Cysteine_peptidase_B_(CPB)</fullName>
    </submittedName>
</protein>
<evidence type="ECO:0000313" key="6">
    <source>
        <dbReference type="Proteomes" id="UP000255414"/>
    </source>
</evidence>
<dbReference type="PANTHER" id="PTHR12411">
    <property type="entry name" value="CYSTEINE PROTEASE FAMILY C1-RELATED"/>
    <property type="match status" value="1"/>
</dbReference>
<dbReference type="PROSITE" id="PS00639">
    <property type="entry name" value="THIOL_PROTEASE_HIS"/>
    <property type="match status" value="1"/>
</dbReference>
<accession>A0A6L0WIV3</accession>
<evidence type="ECO:0000259" key="4">
    <source>
        <dbReference type="SMART" id="SM00645"/>
    </source>
</evidence>
<evidence type="ECO:0000256" key="3">
    <source>
        <dbReference type="SAM" id="MobiDB-lite"/>
    </source>
</evidence>